<sequence>MTDRTVQRKRRPARSAPGVAAPALRLVSEPDHQAEPQPAPAEPPLEQGWDYWVDVTQRWILFIDILRQRANNMLAHEEAGLPPPLHFDYELLLDARTFERPANYALLRITRCGTDHLERQVRADATPVIVIDPRAGHGPGIGGFKRDSEVGMALAEGHPVYFVSFFPAPCRGQTLGDVLNALRTFVEEVARRHDGQAPVLYGNCQAGWEVMLLSAHCCERVACPAVLNGSPLSYWSGEAGVNPMRLLGAFTGGVWSANFLADLGNGRFDGAWLVQNFEALKPESALWTKLYTVFADPDGEGDRFLEFERWWNGFYFLSREELVATIQDLFVGNKLETGEVHVDGKCTVDLRRICKPIVIFASYGDNITPPHQALGWIPVVYESTEALVAAGQRIVYLTNPHVGHLGIFVSASVARHEHRAILQSLDAIEALPPGLYEMKLSEHSDAPPQNNSQRGVTFEPRRVEDIQFPYPRALFEHVRAVSEINERLYDQFWSPTVRALATPWSAEWLKWSHPMRWTRYAWSERFQPWLLLVAAMAAGVRASRRKAGEDNIWRASEEALSATLTHTLETGRSVRDLVAETAFQWLYGPSWPYSFAQSYIPASDHRDCDVGEATVRQACSACDTDVR</sequence>
<dbReference type="Proteomes" id="UP001189303">
    <property type="component" value="Unassembled WGS sequence"/>
</dbReference>
<dbReference type="PANTHER" id="PTHR36837">
    <property type="entry name" value="POLY(3-HYDROXYALKANOATE) POLYMERASE SUBUNIT PHAC"/>
    <property type="match status" value="1"/>
</dbReference>
<name>A0A1C0XCY0_RALPI</name>
<dbReference type="EMBL" id="CATWFT010000009">
    <property type="protein sequence ID" value="CAJ0726450.1"/>
    <property type="molecule type" value="Genomic_DNA"/>
</dbReference>
<evidence type="ECO:0000313" key="5">
    <source>
        <dbReference type="Proteomes" id="UP001199322"/>
    </source>
</evidence>
<dbReference type="InterPro" id="IPR029058">
    <property type="entry name" value="AB_hydrolase_fold"/>
</dbReference>
<dbReference type="Pfam" id="PF11339">
    <property type="entry name" value="DUF3141"/>
    <property type="match status" value="1"/>
</dbReference>
<reference evidence="3" key="1">
    <citation type="submission" date="2018-06" db="EMBL/GenBank/DDBJ databases">
        <authorList>
            <person name="O'Rourke A."/>
        </authorList>
    </citation>
    <scope>NUCLEOTIDE SEQUENCE</scope>
    <source>
        <strain evidence="3">132550021-3</strain>
    </source>
</reference>
<dbReference type="Proteomes" id="UP001199322">
    <property type="component" value="Unassembled WGS sequence"/>
</dbReference>
<dbReference type="SUPFAM" id="SSF53474">
    <property type="entry name" value="alpha/beta-Hydrolases"/>
    <property type="match status" value="1"/>
</dbReference>
<dbReference type="GeneID" id="61391071"/>
<dbReference type="AlphaFoldDB" id="A0A1C0XCY0"/>
<evidence type="ECO:0000313" key="3">
    <source>
        <dbReference type="EMBL" id="MBX3891945.1"/>
    </source>
</evidence>
<accession>A0A1C0XCY0</accession>
<dbReference type="RefSeq" id="WP_004635203.1">
    <property type="nucleotide sequence ID" value="NZ_CABKQE010000004.1"/>
</dbReference>
<comment type="caution">
    <text evidence="3">The sequence shown here is derived from an EMBL/GenBank/DDBJ whole genome shotgun (WGS) entry which is preliminary data.</text>
</comment>
<protein>
    <submittedName>
        <fullName evidence="3">DUF3141 domain-containing protein</fullName>
    </submittedName>
</protein>
<keyword evidence="4" id="KW-1185">Reference proteome</keyword>
<evidence type="ECO:0000256" key="1">
    <source>
        <dbReference type="SAM" id="MobiDB-lite"/>
    </source>
</evidence>
<dbReference type="OMA" id="HWIRTIY"/>
<organism evidence="3 5">
    <name type="scientific">Ralstonia pickettii</name>
    <name type="common">Burkholderia pickettii</name>
    <dbReference type="NCBI Taxonomy" id="329"/>
    <lineage>
        <taxon>Bacteria</taxon>
        <taxon>Pseudomonadati</taxon>
        <taxon>Pseudomonadota</taxon>
        <taxon>Betaproteobacteria</taxon>
        <taxon>Burkholderiales</taxon>
        <taxon>Burkholderiaceae</taxon>
        <taxon>Ralstonia</taxon>
    </lineage>
</organism>
<reference evidence="2 4" key="2">
    <citation type="submission" date="2023-07" db="EMBL/GenBank/DDBJ databases">
        <authorList>
            <person name="Peeters C."/>
        </authorList>
    </citation>
    <scope>NUCLEOTIDE SEQUENCE [LARGE SCALE GENOMIC DNA]</scope>
    <source>
        <strain evidence="2 4">R-38712</strain>
    </source>
</reference>
<dbReference type="PANTHER" id="PTHR36837:SF2">
    <property type="entry name" value="POLY(3-HYDROXYALKANOATE) POLYMERASE SUBUNIT PHAC"/>
    <property type="match status" value="1"/>
</dbReference>
<gene>
    <name evidence="3" type="ORF">DEE74_18945</name>
    <name evidence="2" type="ORF">R38712_03052</name>
</gene>
<evidence type="ECO:0000313" key="4">
    <source>
        <dbReference type="Proteomes" id="UP001189303"/>
    </source>
</evidence>
<dbReference type="InterPro" id="IPR051321">
    <property type="entry name" value="PHA/PHB_synthase"/>
</dbReference>
<evidence type="ECO:0000313" key="2">
    <source>
        <dbReference type="EMBL" id="CAJ0726450.1"/>
    </source>
</evidence>
<dbReference type="EMBL" id="QGBI01000019">
    <property type="protein sequence ID" value="MBX3891945.1"/>
    <property type="molecule type" value="Genomic_DNA"/>
</dbReference>
<dbReference type="InterPro" id="IPR024501">
    <property type="entry name" value="DUF3141"/>
</dbReference>
<feature type="region of interest" description="Disordered" evidence="1">
    <location>
        <begin position="1"/>
        <end position="45"/>
    </location>
</feature>
<proteinExistence type="predicted"/>